<keyword evidence="2" id="KW-0812">Transmembrane</keyword>
<protein>
    <submittedName>
        <fullName evidence="3">Uncharacterized protein</fullName>
    </submittedName>
</protein>
<dbReference type="AlphaFoldDB" id="A0A814Y7C1"/>
<feature type="region of interest" description="Disordered" evidence="1">
    <location>
        <begin position="217"/>
        <end position="294"/>
    </location>
</feature>
<gene>
    <name evidence="3" type="ORF">GPM918_LOCUS24910</name>
    <name evidence="4" type="ORF">SRO942_LOCUS24913</name>
</gene>
<dbReference type="EMBL" id="CAJOBC010009458">
    <property type="protein sequence ID" value="CAF3988524.1"/>
    <property type="molecule type" value="Genomic_DNA"/>
</dbReference>
<keyword evidence="2" id="KW-1133">Transmembrane helix</keyword>
<feature type="region of interest" description="Disordered" evidence="1">
    <location>
        <begin position="309"/>
        <end position="339"/>
    </location>
</feature>
<dbReference type="InterPro" id="IPR036844">
    <property type="entry name" value="Hint_dom_sf"/>
</dbReference>
<feature type="compositionally biased region" description="Low complexity" evidence="1">
    <location>
        <begin position="230"/>
        <end position="248"/>
    </location>
</feature>
<feature type="transmembrane region" description="Helical" evidence="2">
    <location>
        <begin position="24"/>
        <end position="50"/>
    </location>
</feature>
<evidence type="ECO:0000313" key="4">
    <source>
        <dbReference type="EMBL" id="CAF3988524.1"/>
    </source>
</evidence>
<feature type="compositionally biased region" description="Polar residues" evidence="1">
    <location>
        <begin position="309"/>
        <end position="321"/>
    </location>
</feature>
<dbReference type="SUPFAM" id="SSF51294">
    <property type="entry name" value="Hedgehog/intein (Hint) domain"/>
    <property type="match status" value="1"/>
</dbReference>
<keyword evidence="2" id="KW-0472">Membrane</keyword>
<organism evidence="3 5">
    <name type="scientific">Didymodactylos carnosus</name>
    <dbReference type="NCBI Taxonomy" id="1234261"/>
    <lineage>
        <taxon>Eukaryota</taxon>
        <taxon>Metazoa</taxon>
        <taxon>Spiralia</taxon>
        <taxon>Gnathifera</taxon>
        <taxon>Rotifera</taxon>
        <taxon>Eurotatoria</taxon>
        <taxon>Bdelloidea</taxon>
        <taxon>Philodinida</taxon>
        <taxon>Philodinidae</taxon>
        <taxon>Didymodactylos</taxon>
    </lineage>
</organism>
<dbReference type="EMBL" id="CAJNOQ010009455">
    <property type="protein sequence ID" value="CAF1225592.1"/>
    <property type="molecule type" value="Genomic_DNA"/>
</dbReference>
<evidence type="ECO:0000256" key="1">
    <source>
        <dbReference type="SAM" id="MobiDB-lite"/>
    </source>
</evidence>
<comment type="caution">
    <text evidence="3">The sequence shown here is derived from an EMBL/GenBank/DDBJ whole genome shotgun (WGS) entry which is preliminary data.</text>
</comment>
<feature type="compositionally biased region" description="Polar residues" evidence="1">
    <location>
        <begin position="254"/>
        <end position="271"/>
    </location>
</feature>
<evidence type="ECO:0000313" key="3">
    <source>
        <dbReference type="EMBL" id="CAF1225592.1"/>
    </source>
</evidence>
<dbReference type="Proteomes" id="UP000681722">
    <property type="component" value="Unassembled WGS sequence"/>
</dbReference>
<keyword evidence="5" id="KW-1185">Reference proteome</keyword>
<feature type="compositionally biased region" description="Polar residues" evidence="1">
    <location>
        <begin position="217"/>
        <end position="229"/>
    </location>
</feature>
<dbReference type="Proteomes" id="UP000663829">
    <property type="component" value="Unassembled WGS sequence"/>
</dbReference>
<proteinExistence type="predicted"/>
<reference evidence="3" key="1">
    <citation type="submission" date="2021-02" db="EMBL/GenBank/DDBJ databases">
        <authorList>
            <person name="Nowell W R."/>
        </authorList>
    </citation>
    <scope>NUCLEOTIDE SEQUENCE</scope>
</reference>
<sequence>METAASMGYQASQGSAKRVGGLPLLALCCFGLVGLVFAGAIVVALIPVYLKRHSVNVRERESGVIQIIYNLPINGTLPDGSLIGNGQISQSKYPLLQNIASIKQLNNATGHSRVRGTRIQVVNAIIRELQNAGKKKKRQAPTRTIDRTMYRYVDKAASYSETSVQMIVEFRLILPISCDTLGCEQDTIQTVTTQILVVLRFEETVFMSFFGSTISTGGKSNTNSVTRQMSPTTTTTGQPGPKPSTSSKAGHVSTLVSNGQLSSSRTVTKTQEPNRHKTSPEGLATPGPGATTNKMRSLTTLTIIPSTYETKQQQRTSSSKATPAVTKEHPETLSTRNTGTPILLYDGKTAISVEQVTVGMSIMGLNKENNTVTYIRKQGLSGRALYGLNGEQPFVSPEHVFISPENQSIRLVFDKNYTSIGRPDLPIDSIQQIEIGVKVYKWNMTTNDFDIVAVESISQTTSYPFNTSLYNIETNSVSGIAGITAHGYLTGIELYDYKYYSAAIVLVFDIMDVITPHLHQRYVNYTNTYHSINYSVETDYENRVGLALANVVYQAALNRSSSLNISMPVQPTDAYESLWHSLAEPIKTQTAQTLGNTLNGFYIPFVTNCVIKLMWLNYLNPNAEGQTIIDQAINDSLNWWYTTNDY</sequence>
<accession>A0A814Y7C1</accession>
<evidence type="ECO:0000256" key="2">
    <source>
        <dbReference type="SAM" id="Phobius"/>
    </source>
</evidence>
<name>A0A814Y7C1_9BILA</name>
<evidence type="ECO:0000313" key="5">
    <source>
        <dbReference type="Proteomes" id="UP000663829"/>
    </source>
</evidence>